<feature type="region of interest" description="Disordered" evidence="1">
    <location>
        <begin position="129"/>
        <end position="151"/>
    </location>
</feature>
<evidence type="ECO:0000313" key="2">
    <source>
        <dbReference type="EMBL" id="KAK4128838.1"/>
    </source>
</evidence>
<name>A0AAN6U9H1_9PEZI</name>
<evidence type="ECO:0000313" key="3">
    <source>
        <dbReference type="Proteomes" id="UP001302602"/>
    </source>
</evidence>
<reference evidence="2" key="2">
    <citation type="submission" date="2023-05" db="EMBL/GenBank/DDBJ databases">
        <authorList>
            <consortium name="Lawrence Berkeley National Laboratory"/>
            <person name="Steindorff A."/>
            <person name="Hensen N."/>
            <person name="Bonometti L."/>
            <person name="Westerberg I."/>
            <person name="Brannstrom I.O."/>
            <person name="Guillou S."/>
            <person name="Cros-Aarteil S."/>
            <person name="Calhoun S."/>
            <person name="Haridas S."/>
            <person name="Kuo A."/>
            <person name="Mondo S."/>
            <person name="Pangilinan J."/>
            <person name="Riley R."/>
            <person name="Labutti K."/>
            <person name="Andreopoulos B."/>
            <person name="Lipzen A."/>
            <person name="Chen C."/>
            <person name="Yanf M."/>
            <person name="Daum C."/>
            <person name="Ng V."/>
            <person name="Clum A."/>
            <person name="Ohm R."/>
            <person name="Martin F."/>
            <person name="Silar P."/>
            <person name="Natvig D."/>
            <person name="Lalanne C."/>
            <person name="Gautier V."/>
            <person name="Ament-Velasquez S.L."/>
            <person name="Kruys A."/>
            <person name="Hutchinson M.I."/>
            <person name="Powell A.J."/>
            <person name="Barry K."/>
            <person name="Miller A.N."/>
            <person name="Grigoriev I.V."/>
            <person name="Debuchy R."/>
            <person name="Gladieux P."/>
            <person name="Thoren M.H."/>
            <person name="Johannesson H."/>
        </authorList>
    </citation>
    <scope>NUCLEOTIDE SEQUENCE</scope>
    <source>
        <strain evidence="2">CBS 731.68</strain>
    </source>
</reference>
<gene>
    <name evidence="2" type="ORF">N657DRAFT_43275</name>
</gene>
<proteinExistence type="predicted"/>
<sequence>MICSTPSVPDFGKNLGAGRRIRVVDLDMLCPADLQLATPAVPVTSINQIAIAARIRTLITARKPCQPGWRVNPTGLETACNAQVPRWILLPMNMTQAIQPIQDTEHHLKRGCLVYTTSRICRCAFGPQQPDGRKQAAYKQRRSPQGAESPS</sequence>
<comment type="caution">
    <text evidence="2">The sequence shown here is derived from an EMBL/GenBank/DDBJ whole genome shotgun (WGS) entry which is preliminary data.</text>
</comment>
<dbReference type="Proteomes" id="UP001302602">
    <property type="component" value="Unassembled WGS sequence"/>
</dbReference>
<dbReference type="AlphaFoldDB" id="A0AAN6U9H1"/>
<accession>A0AAN6U9H1</accession>
<keyword evidence="3" id="KW-1185">Reference proteome</keyword>
<organism evidence="2 3">
    <name type="scientific">Parathielavia appendiculata</name>
    <dbReference type="NCBI Taxonomy" id="2587402"/>
    <lineage>
        <taxon>Eukaryota</taxon>
        <taxon>Fungi</taxon>
        <taxon>Dikarya</taxon>
        <taxon>Ascomycota</taxon>
        <taxon>Pezizomycotina</taxon>
        <taxon>Sordariomycetes</taxon>
        <taxon>Sordariomycetidae</taxon>
        <taxon>Sordariales</taxon>
        <taxon>Chaetomiaceae</taxon>
        <taxon>Parathielavia</taxon>
    </lineage>
</organism>
<protein>
    <submittedName>
        <fullName evidence="2">Uncharacterized protein</fullName>
    </submittedName>
</protein>
<evidence type="ECO:0000256" key="1">
    <source>
        <dbReference type="SAM" id="MobiDB-lite"/>
    </source>
</evidence>
<dbReference type="EMBL" id="MU853223">
    <property type="protein sequence ID" value="KAK4128838.1"/>
    <property type="molecule type" value="Genomic_DNA"/>
</dbReference>
<reference evidence="2" key="1">
    <citation type="journal article" date="2023" name="Mol. Phylogenet. Evol.">
        <title>Genome-scale phylogeny and comparative genomics of the fungal order Sordariales.</title>
        <authorList>
            <person name="Hensen N."/>
            <person name="Bonometti L."/>
            <person name="Westerberg I."/>
            <person name="Brannstrom I.O."/>
            <person name="Guillou S."/>
            <person name="Cros-Aarteil S."/>
            <person name="Calhoun S."/>
            <person name="Haridas S."/>
            <person name="Kuo A."/>
            <person name="Mondo S."/>
            <person name="Pangilinan J."/>
            <person name="Riley R."/>
            <person name="LaButti K."/>
            <person name="Andreopoulos B."/>
            <person name="Lipzen A."/>
            <person name="Chen C."/>
            <person name="Yan M."/>
            <person name="Daum C."/>
            <person name="Ng V."/>
            <person name="Clum A."/>
            <person name="Steindorff A."/>
            <person name="Ohm R.A."/>
            <person name="Martin F."/>
            <person name="Silar P."/>
            <person name="Natvig D.O."/>
            <person name="Lalanne C."/>
            <person name="Gautier V."/>
            <person name="Ament-Velasquez S.L."/>
            <person name="Kruys A."/>
            <person name="Hutchinson M.I."/>
            <person name="Powell A.J."/>
            <person name="Barry K."/>
            <person name="Miller A.N."/>
            <person name="Grigoriev I.V."/>
            <person name="Debuchy R."/>
            <person name="Gladieux P."/>
            <person name="Hiltunen Thoren M."/>
            <person name="Johannesson H."/>
        </authorList>
    </citation>
    <scope>NUCLEOTIDE SEQUENCE</scope>
    <source>
        <strain evidence="2">CBS 731.68</strain>
    </source>
</reference>
<dbReference type="RefSeq" id="XP_062652609.1">
    <property type="nucleotide sequence ID" value="XM_062787347.1"/>
</dbReference>
<dbReference type="GeneID" id="87824117"/>